<dbReference type="Pfam" id="PF13343">
    <property type="entry name" value="SBP_bac_6"/>
    <property type="match status" value="1"/>
</dbReference>
<keyword evidence="1 2" id="KW-0732">Signal</keyword>
<evidence type="ECO:0000256" key="1">
    <source>
        <dbReference type="ARBA" id="ARBA00022729"/>
    </source>
</evidence>
<name>M5E0Y2_9FIRM</name>
<dbReference type="PANTHER" id="PTHR30006:SF2">
    <property type="entry name" value="ABC TRANSPORTER SUBSTRATE-BINDING PROTEIN"/>
    <property type="match status" value="1"/>
</dbReference>
<dbReference type="GO" id="GO:0030288">
    <property type="term" value="C:outer membrane-bounded periplasmic space"/>
    <property type="evidence" value="ECO:0007669"/>
    <property type="project" value="TreeGrafter"/>
</dbReference>
<organism evidence="3 4">
    <name type="scientific">Halanaerobium saccharolyticum subsp. saccharolyticum DSM 6643</name>
    <dbReference type="NCBI Taxonomy" id="1293054"/>
    <lineage>
        <taxon>Bacteria</taxon>
        <taxon>Bacillati</taxon>
        <taxon>Bacillota</taxon>
        <taxon>Clostridia</taxon>
        <taxon>Halanaerobiales</taxon>
        <taxon>Halanaerobiaceae</taxon>
        <taxon>Halanaerobium</taxon>
    </lineage>
</organism>
<comment type="caution">
    <text evidence="3">The sequence shown here is derived from an EMBL/GenBank/DDBJ whole genome shotgun (WGS) entry which is preliminary data.</text>
</comment>
<reference evidence="4" key="1">
    <citation type="journal article" date="2013" name="Genome Announc.">
        <title>Genome Sequence of Halanaerobium saccharolyticum subsp. saccharolyticum Strain DSM 6643T, a Halophilic Hydrogen-Producing Bacterium.</title>
        <authorList>
            <person name="Kivisto A."/>
            <person name="Larjo A."/>
            <person name="Ciranna A."/>
            <person name="Santala V."/>
            <person name="Roos C."/>
            <person name="Karp M."/>
        </authorList>
    </citation>
    <scope>NUCLEOTIDE SEQUENCE [LARGE SCALE GENOMIC DNA]</scope>
    <source>
        <strain evidence="4">DSM 6643</strain>
    </source>
</reference>
<accession>M5E0Y2</accession>
<dbReference type="GO" id="GO:0015888">
    <property type="term" value="P:thiamine transport"/>
    <property type="evidence" value="ECO:0007669"/>
    <property type="project" value="TreeGrafter"/>
</dbReference>
<gene>
    <name evidence="3" type="ORF">HSACCH_01334</name>
</gene>
<dbReference type="STRING" id="1293054.HSACCH_01334"/>
<dbReference type="Gene3D" id="3.40.190.10">
    <property type="entry name" value="Periplasmic binding protein-like II"/>
    <property type="match status" value="2"/>
</dbReference>
<dbReference type="OrthoDB" id="9791045at2"/>
<dbReference type="GO" id="GO:0030975">
    <property type="term" value="F:thiamine binding"/>
    <property type="evidence" value="ECO:0007669"/>
    <property type="project" value="TreeGrafter"/>
</dbReference>
<dbReference type="EMBL" id="CAUI01000015">
    <property type="protein sequence ID" value="CCU79434.1"/>
    <property type="molecule type" value="Genomic_DNA"/>
</dbReference>
<dbReference type="eggNOG" id="COG1840">
    <property type="taxonomic scope" value="Bacteria"/>
</dbReference>
<dbReference type="InterPro" id="IPR026045">
    <property type="entry name" value="Ferric-bd"/>
</dbReference>
<protein>
    <recommendedName>
        <fullName evidence="5">Iron(III) transport system substrate-binding protein</fullName>
    </recommendedName>
</protein>
<sequence>MKKTVLYFLVLLISLMLLPQIVLAQNDTVVVYSPWADPVMNELAEMFKEETGYNLKNVNISTGEIFARLQVESGNPQADVWHSVRALYLDEAKAKGLIRSYETPENAKYMLESYTYPKKDYIIGTTMYPLVFAYNTEYLAELGYDAPENWGDLLNPRWKDKIVMPHPATSGTAFAMLATVIELYQQADETGIESELGWDYIENLSKNIGQYTRSGTTPSLLTARGEYPLAIQFYDRIYRMQNEGYPIKAIFPEPVYAAPSCSALVANSPNPEGGDAFLNFMLSKKAQEIVKKEGNYSVRTDVDPPEGAKPLSELVVFEDDYSWAAENKNDMLAKFLQVAH</sequence>
<dbReference type="PIRSF" id="PIRSF002825">
    <property type="entry name" value="CfbpA"/>
    <property type="match status" value="1"/>
</dbReference>
<evidence type="ECO:0000313" key="3">
    <source>
        <dbReference type="EMBL" id="CCU79434.1"/>
    </source>
</evidence>
<dbReference type="GO" id="GO:0030976">
    <property type="term" value="F:thiamine pyrophosphate binding"/>
    <property type="evidence" value="ECO:0007669"/>
    <property type="project" value="TreeGrafter"/>
</dbReference>
<dbReference type="AlphaFoldDB" id="M5E0Y2"/>
<evidence type="ECO:0000256" key="2">
    <source>
        <dbReference type="SAM" id="SignalP"/>
    </source>
</evidence>
<feature type="chain" id="PRO_5004065765" description="Iron(III) transport system substrate-binding protein" evidence="2">
    <location>
        <begin position="25"/>
        <end position="340"/>
    </location>
</feature>
<dbReference type="InParanoid" id="M5E0Y2"/>
<proteinExistence type="predicted"/>
<evidence type="ECO:0008006" key="5">
    <source>
        <dbReference type="Google" id="ProtNLM"/>
    </source>
</evidence>
<dbReference type="Proteomes" id="UP000012063">
    <property type="component" value="Unassembled WGS sequence"/>
</dbReference>
<keyword evidence="4" id="KW-1185">Reference proteome</keyword>
<feature type="signal peptide" evidence="2">
    <location>
        <begin position="1"/>
        <end position="24"/>
    </location>
</feature>
<evidence type="ECO:0000313" key="4">
    <source>
        <dbReference type="Proteomes" id="UP000012063"/>
    </source>
</evidence>
<dbReference type="RefSeq" id="WP_005488778.1">
    <property type="nucleotide sequence ID" value="NZ_CAUI01000015.1"/>
</dbReference>
<dbReference type="PANTHER" id="PTHR30006">
    <property type="entry name" value="THIAMINE-BINDING PERIPLASMIC PROTEIN-RELATED"/>
    <property type="match status" value="1"/>
</dbReference>
<dbReference type="SUPFAM" id="SSF53850">
    <property type="entry name" value="Periplasmic binding protein-like II"/>
    <property type="match status" value="1"/>
</dbReference>